<protein>
    <submittedName>
        <fullName evidence="2">Myosin heavy chain-related</fullName>
    </submittedName>
</protein>
<dbReference type="EMBL" id="CM007647">
    <property type="protein sequence ID" value="ONL96426.1"/>
    <property type="molecule type" value="Genomic_DNA"/>
</dbReference>
<feature type="coiled-coil region" evidence="1">
    <location>
        <begin position="173"/>
        <end position="249"/>
    </location>
</feature>
<name>A0A1D6JXL7_MAIZE</name>
<feature type="coiled-coil region" evidence="1">
    <location>
        <begin position="44"/>
        <end position="149"/>
    </location>
</feature>
<accession>A0A1D6JXL7</accession>
<proteinExistence type="predicted"/>
<evidence type="ECO:0000256" key="1">
    <source>
        <dbReference type="SAM" id="Coils"/>
    </source>
</evidence>
<dbReference type="PANTHER" id="PTHR48163">
    <property type="entry name" value="BNAC02G25670D PROTEIN"/>
    <property type="match status" value="1"/>
</dbReference>
<keyword evidence="1" id="KW-0175">Coiled coil</keyword>
<sequence>MEAHASRGRRTLEEIRQKRAAERMQHAVPIAASHVDSHGNQRAGAEHLARVQELENGNTELERENKMLLSKIAEKEVEKDALVNRLNDLERNVVPSLKKSLNDIYLEKDAAVVAKEDALAQLRSMKKRLKEAEEEQYRAEEDSASLRAQLNTLQQQMGHTYSGYTMGTSSEESVAMEKEIQDLQAQLKQESLLRQQEQQQLAEQSQLRQQEQEKLAKEQTRIASLEAEKQQLEDQITMLTKKATGMEDTYTYIILSFIYVRNVRTCRRYNDEDEQLNTSPVRSQPKQKTHANSGGGLGFVLSNSGFFPDSIAMLNVFDYFTIHTIVALLPHASISMVLQSHNSQMNTPFGVLLEQKASRSYLPGCSIRLVLLTYGHLPILEDASEFAARKAFSMIDSQSSEIEKLFEENSALSASYQEAIDVTVQWENQVKFQVRDCLKQNEELRSHLEKLRLEQVSLLKVSNIATQSDGQTENSISNPPQMVIENISLKDQLIKEQSRSEGLSAEIMKLSAELRKAVHAQNNLARLYRPVLRDIESNLMKMKQETYATIQ</sequence>
<gene>
    <name evidence="2" type="ORF">ZEAMMB73_Zm00001d028569</name>
</gene>
<dbReference type="ExpressionAtlas" id="A0A1D6JXL7">
    <property type="expression patterns" value="baseline and differential"/>
</dbReference>
<reference evidence="2" key="1">
    <citation type="submission" date="2015-12" db="EMBL/GenBank/DDBJ databases">
        <title>Update maize B73 reference genome by single molecule sequencing technologies.</title>
        <authorList>
            <consortium name="Maize Genome Sequencing Project"/>
            <person name="Ware D."/>
        </authorList>
    </citation>
    <scope>NUCLEOTIDE SEQUENCE [LARGE SCALE GENOMIC DNA]</scope>
    <source>
        <tissue evidence="2">Seedling</tissue>
    </source>
</reference>
<dbReference type="AlphaFoldDB" id="A0A1D6JXL7"/>
<dbReference type="PANTHER" id="PTHR48163:SF2">
    <property type="entry name" value="EXPRESSED PROTEIN"/>
    <property type="match status" value="1"/>
</dbReference>
<evidence type="ECO:0000313" key="2">
    <source>
        <dbReference type="EMBL" id="ONL96426.1"/>
    </source>
</evidence>
<organism evidence="2">
    <name type="scientific">Zea mays</name>
    <name type="common">Maize</name>
    <dbReference type="NCBI Taxonomy" id="4577"/>
    <lineage>
        <taxon>Eukaryota</taxon>
        <taxon>Viridiplantae</taxon>
        <taxon>Streptophyta</taxon>
        <taxon>Embryophyta</taxon>
        <taxon>Tracheophyta</taxon>
        <taxon>Spermatophyta</taxon>
        <taxon>Magnoliopsida</taxon>
        <taxon>Liliopsida</taxon>
        <taxon>Poales</taxon>
        <taxon>Poaceae</taxon>
        <taxon>PACMAD clade</taxon>
        <taxon>Panicoideae</taxon>
        <taxon>Andropogonodae</taxon>
        <taxon>Andropogoneae</taxon>
        <taxon>Tripsacinae</taxon>
        <taxon>Zea</taxon>
    </lineage>
</organism>